<reference evidence="2 3" key="1">
    <citation type="submission" date="2020-08" db="EMBL/GenBank/DDBJ databases">
        <title>Genomic Encyclopedia of Type Strains, Phase IV (KMG-IV): sequencing the most valuable type-strain genomes for metagenomic binning, comparative biology and taxonomic classification.</title>
        <authorList>
            <person name="Goeker M."/>
        </authorList>
    </citation>
    <scope>NUCLEOTIDE SEQUENCE [LARGE SCALE GENOMIC DNA]</scope>
    <source>
        <strain evidence="2 3">DSM 102134</strain>
    </source>
</reference>
<feature type="compositionally biased region" description="Pro residues" evidence="1">
    <location>
        <begin position="121"/>
        <end position="133"/>
    </location>
</feature>
<keyword evidence="2" id="KW-0255">Endonuclease</keyword>
<dbReference type="RefSeq" id="WP_077546849.1">
    <property type="nucleotide sequence ID" value="NZ_JACHEJ010000001.1"/>
</dbReference>
<feature type="compositionally biased region" description="Basic residues" evidence="1">
    <location>
        <begin position="1"/>
        <end position="20"/>
    </location>
</feature>
<dbReference type="EMBL" id="JACHEJ010000001">
    <property type="protein sequence ID" value="MBB6178347.1"/>
    <property type="molecule type" value="Genomic_DNA"/>
</dbReference>
<dbReference type="GO" id="GO:0004519">
    <property type="term" value="F:endonuclease activity"/>
    <property type="evidence" value="ECO:0007669"/>
    <property type="project" value="UniProtKB-KW"/>
</dbReference>
<evidence type="ECO:0000256" key="1">
    <source>
        <dbReference type="SAM" id="MobiDB-lite"/>
    </source>
</evidence>
<keyword evidence="2" id="KW-0540">Nuclease</keyword>
<organism evidence="2 3">
    <name type="scientific">Pseudorhizobium flavum</name>
    <dbReference type="NCBI Taxonomy" id="1335061"/>
    <lineage>
        <taxon>Bacteria</taxon>
        <taxon>Pseudomonadati</taxon>
        <taxon>Pseudomonadota</taxon>
        <taxon>Alphaproteobacteria</taxon>
        <taxon>Hyphomicrobiales</taxon>
        <taxon>Rhizobiaceae</taxon>
        <taxon>Rhizobium/Agrobacterium group</taxon>
        <taxon>Pseudorhizobium</taxon>
    </lineage>
</organism>
<dbReference type="Proteomes" id="UP000535501">
    <property type="component" value="Unassembled WGS sequence"/>
</dbReference>
<dbReference type="AlphaFoldDB" id="A0A7W9YTX7"/>
<keyword evidence="3" id="KW-1185">Reference proteome</keyword>
<dbReference type="SUPFAM" id="SSF50199">
    <property type="entry name" value="Staphylococcal nuclease"/>
    <property type="match status" value="1"/>
</dbReference>
<gene>
    <name evidence="2" type="ORF">HNQ75_000290</name>
</gene>
<feature type="region of interest" description="Disordered" evidence="1">
    <location>
        <begin position="63"/>
        <end position="140"/>
    </location>
</feature>
<feature type="region of interest" description="Disordered" evidence="1">
    <location>
        <begin position="1"/>
        <end position="27"/>
    </location>
</feature>
<dbReference type="Gene3D" id="2.40.50.90">
    <property type="match status" value="1"/>
</dbReference>
<name>A0A7W9YTX7_9HYPH</name>
<evidence type="ECO:0000313" key="2">
    <source>
        <dbReference type="EMBL" id="MBB6178347.1"/>
    </source>
</evidence>
<evidence type="ECO:0000313" key="3">
    <source>
        <dbReference type="Proteomes" id="UP000535501"/>
    </source>
</evidence>
<sequence length="264" mass="27888">MASSRRKPQRRSGGRKKRTASGRGGSTWLWGGALIALVGGIAAYDNSADLRRFASNLTGGVEQKVAARPSPLKAQQKPASKDAATVRPAAPVPPRDLASKEEKRQGAPQRQDALQTAAITPPAPIGRPAPQRPIPAAVKADAPSAALGRHQTKFYLCGTAKQDDCVIAGDSFMFHGEKIRLAGIEVPDIDKPRCEAERIKASDAELRVRAFLDSGPFELVAAGADDADSKGRKVRAVMRNGVSLSDVLVREGLARKPGASGGWC</sequence>
<protein>
    <submittedName>
        <fullName evidence="2">Endonuclease YncB(Thermonuclease family)</fullName>
    </submittedName>
</protein>
<dbReference type="InterPro" id="IPR035437">
    <property type="entry name" value="SNase_OB-fold_sf"/>
</dbReference>
<comment type="caution">
    <text evidence="2">The sequence shown here is derived from an EMBL/GenBank/DDBJ whole genome shotgun (WGS) entry which is preliminary data.</text>
</comment>
<proteinExistence type="predicted"/>
<keyword evidence="2" id="KW-0378">Hydrolase</keyword>
<accession>A0A7W9YTX7</accession>